<comment type="catalytic activity">
    <reaction evidence="9 10">
        <text>H2O2 + AH2 = A + 2 H2O</text>
        <dbReference type="Rhea" id="RHEA:30275"/>
        <dbReference type="ChEBI" id="CHEBI:13193"/>
        <dbReference type="ChEBI" id="CHEBI:15377"/>
        <dbReference type="ChEBI" id="CHEBI:16240"/>
        <dbReference type="ChEBI" id="CHEBI:17499"/>
        <dbReference type="EC" id="1.11.1.21"/>
    </reaction>
</comment>
<dbReference type="HAMAP" id="MF_01961">
    <property type="entry name" value="Catal_peroxid"/>
    <property type="match status" value="1"/>
</dbReference>
<evidence type="ECO:0000256" key="4">
    <source>
        <dbReference type="ARBA" id="ARBA00022729"/>
    </source>
</evidence>
<keyword evidence="3 9" id="KW-0479">Metal-binding</keyword>
<dbReference type="GO" id="GO:0070301">
    <property type="term" value="P:cellular response to hydrogen peroxide"/>
    <property type="evidence" value="ECO:0007669"/>
    <property type="project" value="TreeGrafter"/>
</dbReference>
<evidence type="ECO:0000256" key="1">
    <source>
        <dbReference type="ARBA" id="ARBA00022559"/>
    </source>
</evidence>
<feature type="site" description="Transition state stabilizer" evidence="9">
    <location>
        <position position="99"/>
    </location>
</feature>
<reference evidence="13" key="1">
    <citation type="submission" date="2014-10" db="EMBL/GenBank/DDBJ databases">
        <authorList>
            <person name="Kuske C.R."/>
            <person name="Challacombe J.F."/>
            <person name="Daligault H.E."/>
            <person name="Davenport K.W."/>
            <person name="Johnson S.L."/>
            <person name="Siddaramappa S."/>
            <person name="Petersen J.M."/>
        </authorList>
    </citation>
    <scope>NUCLEOTIDE SEQUENCE [LARGE SCALE GENOMIC DNA]</scope>
    <source>
        <strain evidence="13">CA97-1460</strain>
    </source>
</reference>
<dbReference type="OrthoDB" id="9759743at2"/>
<dbReference type="InterPro" id="IPR010255">
    <property type="entry name" value="Haem_peroxidase_sf"/>
</dbReference>
<feature type="binding site" description="axial binding residue" evidence="9">
    <location>
        <position position="263"/>
    </location>
    <ligand>
        <name>heme b</name>
        <dbReference type="ChEBI" id="CHEBI:60344"/>
    </ligand>
    <ligandPart>
        <name>Fe</name>
        <dbReference type="ChEBI" id="CHEBI:18248"/>
    </ligandPart>
</feature>
<dbReference type="InterPro" id="IPR002016">
    <property type="entry name" value="Haem_peroxidase"/>
</dbReference>
<accession>A0A1J0KU53</accession>
<comment type="subunit">
    <text evidence="9">Homodimer or homotetramer.</text>
</comment>
<dbReference type="GO" id="GO:0042744">
    <property type="term" value="P:hydrogen peroxide catabolic process"/>
    <property type="evidence" value="ECO:0007669"/>
    <property type="project" value="UniProtKB-KW"/>
</dbReference>
<keyword evidence="4 9" id="KW-0732">Signal</keyword>
<evidence type="ECO:0000313" key="13">
    <source>
        <dbReference type="Proteomes" id="UP000182521"/>
    </source>
</evidence>
<dbReference type="PANTHER" id="PTHR30555">
    <property type="entry name" value="HYDROPEROXIDASE I, BIFUNCTIONAL CATALASE-PEROXIDASE"/>
    <property type="match status" value="1"/>
</dbReference>
<dbReference type="PRINTS" id="PR00460">
    <property type="entry name" value="BPEROXIDASE"/>
</dbReference>
<feature type="cross-link" description="Tryptophyl-tyrosyl-methioninium (Tyr-Met) (with Trp-102)" evidence="9">
    <location>
        <begin position="222"/>
        <end position="248"/>
    </location>
</feature>
<dbReference type="EC" id="1.11.1.21" evidence="9 10"/>
<comment type="catalytic activity">
    <reaction evidence="8 9 10">
        <text>2 H2O2 = O2 + 2 H2O</text>
        <dbReference type="Rhea" id="RHEA:20309"/>
        <dbReference type="ChEBI" id="CHEBI:15377"/>
        <dbReference type="ChEBI" id="CHEBI:15379"/>
        <dbReference type="ChEBI" id="CHEBI:16240"/>
        <dbReference type="EC" id="1.11.1.21"/>
    </reaction>
</comment>
<feature type="active site" description="Proton acceptor" evidence="9">
    <location>
        <position position="103"/>
    </location>
</feature>
<name>A0A1J0KU53_9GAMM</name>
<gene>
    <name evidence="9 12" type="primary">katG</name>
    <name evidence="12" type="ORF">KX01_83</name>
</gene>
<keyword evidence="13" id="KW-1185">Reference proteome</keyword>
<dbReference type="EMBL" id="CP009654">
    <property type="protein sequence ID" value="APC97182.1"/>
    <property type="molecule type" value="Genomic_DNA"/>
</dbReference>
<keyword evidence="1 9" id="KW-0575">Peroxidase</keyword>
<evidence type="ECO:0000256" key="7">
    <source>
        <dbReference type="ARBA" id="ARBA00023324"/>
    </source>
</evidence>
<keyword evidence="5 9" id="KW-0560">Oxidoreductase</keyword>
<dbReference type="CDD" id="cd08200">
    <property type="entry name" value="catalase_peroxidase_2"/>
    <property type="match status" value="1"/>
</dbReference>
<dbReference type="SUPFAM" id="SSF48113">
    <property type="entry name" value="Heme-dependent peroxidases"/>
    <property type="match status" value="2"/>
</dbReference>
<dbReference type="AlphaFoldDB" id="A0A1J0KU53"/>
<dbReference type="GO" id="GO:0005829">
    <property type="term" value="C:cytosol"/>
    <property type="evidence" value="ECO:0007669"/>
    <property type="project" value="TreeGrafter"/>
</dbReference>
<comment type="PTM">
    <text evidence="9">Formation of the three residue Trp-Tyr-Met cross-link is important for the catalase, but not the peroxidase activity of the enzyme.</text>
</comment>
<evidence type="ECO:0000256" key="2">
    <source>
        <dbReference type="ARBA" id="ARBA00022617"/>
    </source>
</evidence>
<evidence type="ECO:0000256" key="10">
    <source>
        <dbReference type="RuleBase" id="RU003451"/>
    </source>
</evidence>
<proteinExistence type="inferred from homology"/>
<dbReference type="Gene3D" id="1.10.520.10">
    <property type="match status" value="2"/>
</dbReference>
<dbReference type="NCBIfam" id="TIGR00198">
    <property type="entry name" value="cat_per_HPI"/>
    <property type="match status" value="1"/>
</dbReference>
<feature type="signal peptide" evidence="9 10">
    <location>
        <begin position="1"/>
        <end position="23"/>
    </location>
</feature>
<dbReference type="KEGG" id="frc:KX01_83"/>
<dbReference type="Proteomes" id="UP000182521">
    <property type="component" value="Chromosome"/>
</dbReference>
<keyword evidence="6 9" id="KW-0408">Iron</keyword>
<dbReference type="InterPro" id="IPR019793">
    <property type="entry name" value="Peroxidases_heam-ligand_BS"/>
</dbReference>
<comment type="caution">
    <text evidence="9">Lacks conserved residue(s) required for the propagation of feature annotation.</text>
</comment>
<feature type="chain" id="PRO_5009364321" description="Catalase-peroxidase" evidence="9 10">
    <location>
        <begin position="24"/>
        <end position="740"/>
    </location>
</feature>
<dbReference type="PROSITE" id="PS00435">
    <property type="entry name" value="PEROXIDASE_1"/>
    <property type="match status" value="1"/>
</dbReference>
<evidence type="ECO:0000256" key="8">
    <source>
        <dbReference type="ARBA" id="ARBA00049145"/>
    </source>
</evidence>
<dbReference type="PROSITE" id="PS50873">
    <property type="entry name" value="PEROXIDASE_4"/>
    <property type="match status" value="1"/>
</dbReference>
<evidence type="ECO:0000256" key="3">
    <source>
        <dbReference type="ARBA" id="ARBA00022723"/>
    </source>
</evidence>
<dbReference type="STRING" id="1542390.KX01_83"/>
<dbReference type="PROSITE" id="PS00436">
    <property type="entry name" value="PEROXIDASE_2"/>
    <property type="match status" value="1"/>
</dbReference>
<comment type="function">
    <text evidence="9">Bifunctional enzyme with both catalase and broad-spectrum peroxidase activity.</text>
</comment>
<organism evidence="12 13">
    <name type="scientific">Francisella frigiditurris</name>
    <dbReference type="NCBI Taxonomy" id="1542390"/>
    <lineage>
        <taxon>Bacteria</taxon>
        <taxon>Pseudomonadati</taxon>
        <taxon>Pseudomonadota</taxon>
        <taxon>Gammaproteobacteria</taxon>
        <taxon>Thiotrichales</taxon>
        <taxon>Francisellaceae</taxon>
        <taxon>Francisella</taxon>
    </lineage>
</organism>
<sequence precursor="true">MLKKIVTALGLSGILLSASSVIADSKTTNGDSLSPQSVDLSPLRNLNAIDSPMGDSYSYHEAFKKLDVEQLKQDMKDLLTQSQDWWPADFGNYGPFFIRLSWHDAGTYRIYDGRGGANRGQQRFSPLNSWPDNVNLDKARQLLWPIKQKYGNAVSWSDLIVLAGTVSLESMGMQPIGFAFGRQDDWQADNTNWGVSPEELSSNVKDGKLEKPFSATQMGLIYVNPEGPDGKPDKAGAASAIRQAFGGMGMNDRETVALIAGGHTFGKTHGAVPAKDVKKDIGPAPDKSPIEQQGLGWHNSYGTGNGDDTMGSGLEGSWTTMPTQWNHDFLHNLYNLNWKKTLSPAGAHQWTPTDAKKDNMVPDAHKADTYHKPIMFTTDLALREDPSFNKYAEEFYKNPAEFKKAFAEAWFKLTHRDMGPKSRYIGPWIPQQNFIWQDPVPKADYKQVSQQDIQQLKEDIINSGLTNSELVKTAWASASTYRKTDYRGGANGARIALAPEKDWAMNEPEHLEKVLTKLKEIQANFNNSKKDGTKVSLADLIVLGGNVGVEQAAKEAGYEVKVPFEPGRTDATQEQTDIESFNYLKTKSDGFTNYTDGSEGSDKLPQALVEKASMLNLNIPEMTVLVGGLRVLGANYDNSQEGVFTSTPGELNNSFFVNLLDFSNEWKKSDKVDGEYIAYDRKSGEQKWTASSVDLIFGSNSELKAVAQVYAENGNEQKFVNDFAKAWHKVMMLGRFDVQE</sequence>
<evidence type="ECO:0000256" key="9">
    <source>
        <dbReference type="HAMAP-Rule" id="MF_01961"/>
    </source>
</evidence>
<dbReference type="NCBIfam" id="NF011635">
    <property type="entry name" value="PRK15061.1"/>
    <property type="match status" value="1"/>
</dbReference>
<evidence type="ECO:0000256" key="5">
    <source>
        <dbReference type="ARBA" id="ARBA00023002"/>
    </source>
</evidence>
<dbReference type="GO" id="GO:0046872">
    <property type="term" value="F:metal ion binding"/>
    <property type="evidence" value="ECO:0007669"/>
    <property type="project" value="UniProtKB-KW"/>
</dbReference>
<evidence type="ECO:0000313" key="12">
    <source>
        <dbReference type="EMBL" id="APC97182.1"/>
    </source>
</evidence>
<dbReference type="PANTHER" id="PTHR30555:SF0">
    <property type="entry name" value="CATALASE-PEROXIDASE"/>
    <property type="match status" value="1"/>
</dbReference>
<evidence type="ECO:0000259" key="11">
    <source>
        <dbReference type="PROSITE" id="PS50873"/>
    </source>
</evidence>
<dbReference type="Pfam" id="PF00141">
    <property type="entry name" value="peroxidase"/>
    <property type="match status" value="2"/>
</dbReference>
<dbReference type="InterPro" id="IPR000763">
    <property type="entry name" value="Catalase_peroxidase"/>
</dbReference>
<dbReference type="GO" id="GO:0004096">
    <property type="term" value="F:catalase activity"/>
    <property type="evidence" value="ECO:0007669"/>
    <property type="project" value="UniProtKB-UniRule"/>
</dbReference>
<dbReference type="InterPro" id="IPR019794">
    <property type="entry name" value="Peroxidases_AS"/>
</dbReference>
<comment type="cofactor">
    <cofactor evidence="9">
        <name>heme b</name>
        <dbReference type="ChEBI" id="CHEBI:60344"/>
    </cofactor>
    <text evidence="9">Binds 1 heme b (iron(II)-protoporphyrin IX) group per dimer.</text>
</comment>
<evidence type="ECO:0000256" key="6">
    <source>
        <dbReference type="ARBA" id="ARBA00023004"/>
    </source>
</evidence>
<keyword evidence="2 9" id="KW-0349">Heme</keyword>
<dbReference type="GO" id="GO:0020037">
    <property type="term" value="F:heme binding"/>
    <property type="evidence" value="ECO:0007669"/>
    <property type="project" value="InterPro"/>
</dbReference>
<comment type="similarity">
    <text evidence="9 10">Belongs to the peroxidase family. Peroxidase/catalase subfamily.</text>
</comment>
<dbReference type="RefSeq" id="WP_071663118.1">
    <property type="nucleotide sequence ID" value="NZ_CP009654.1"/>
</dbReference>
<dbReference type="PRINTS" id="PR00458">
    <property type="entry name" value="PEROXIDASE"/>
</dbReference>
<protein>
    <recommendedName>
        <fullName evidence="9 10">Catalase-peroxidase</fullName>
        <shortName evidence="9">CP</shortName>
        <ecNumber evidence="9 10">1.11.1.21</ecNumber>
    </recommendedName>
    <alternativeName>
        <fullName evidence="9">Peroxidase/catalase</fullName>
    </alternativeName>
</protein>
<dbReference type="Gene3D" id="1.10.420.10">
    <property type="entry name" value="Peroxidase, domain 2"/>
    <property type="match status" value="2"/>
</dbReference>
<keyword evidence="7 9" id="KW-0376">Hydrogen peroxide</keyword>
<feature type="domain" description="Plant heme peroxidase family profile" evidence="11">
    <location>
        <begin position="136"/>
        <end position="426"/>
    </location>
</feature>